<dbReference type="EMBL" id="JASCZI010182137">
    <property type="protein sequence ID" value="MED6187135.1"/>
    <property type="molecule type" value="Genomic_DNA"/>
</dbReference>
<proteinExistence type="predicted"/>
<feature type="coiled-coil region" evidence="1">
    <location>
        <begin position="393"/>
        <end position="427"/>
    </location>
</feature>
<evidence type="ECO:0000256" key="2">
    <source>
        <dbReference type="SAM" id="MobiDB-lite"/>
    </source>
</evidence>
<accession>A0ABU6WQ61</accession>
<reference evidence="4 5" key="1">
    <citation type="journal article" date="2023" name="Plants (Basel)">
        <title>Bridging the Gap: Combining Genomics and Transcriptomics Approaches to Understand Stylosanthes scabra, an Orphan Legume from the Brazilian Caatinga.</title>
        <authorList>
            <person name="Ferreira-Neto J.R.C."/>
            <person name="da Silva M.D."/>
            <person name="Binneck E."/>
            <person name="de Melo N.F."/>
            <person name="da Silva R.H."/>
            <person name="de Melo A.L.T.M."/>
            <person name="Pandolfi V."/>
            <person name="Bustamante F.O."/>
            <person name="Brasileiro-Vidal A.C."/>
            <person name="Benko-Iseppon A.M."/>
        </authorList>
    </citation>
    <scope>NUCLEOTIDE SEQUENCE [LARGE SCALE GENOMIC DNA]</scope>
    <source>
        <tissue evidence="4">Leaves</tissue>
    </source>
</reference>
<evidence type="ECO:0000313" key="5">
    <source>
        <dbReference type="Proteomes" id="UP001341840"/>
    </source>
</evidence>
<keyword evidence="5" id="KW-1185">Reference proteome</keyword>
<protein>
    <recommendedName>
        <fullName evidence="3">Putative plant transposon protein domain-containing protein</fullName>
    </recommendedName>
</protein>
<comment type="caution">
    <text evidence="4">The sequence shown here is derived from an EMBL/GenBank/DDBJ whole genome shotgun (WGS) entry which is preliminary data.</text>
</comment>
<organism evidence="4 5">
    <name type="scientific">Stylosanthes scabra</name>
    <dbReference type="NCBI Taxonomy" id="79078"/>
    <lineage>
        <taxon>Eukaryota</taxon>
        <taxon>Viridiplantae</taxon>
        <taxon>Streptophyta</taxon>
        <taxon>Embryophyta</taxon>
        <taxon>Tracheophyta</taxon>
        <taxon>Spermatophyta</taxon>
        <taxon>Magnoliopsida</taxon>
        <taxon>eudicotyledons</taxon>
        <taxon>Gunneridae</taxon>
        <taxon>Pentapetalae</taxon>
        <taxon>rosids</taxon>
        <taxon>fabids</taxon>
        <taxon>Fabales</taxon>
        <taxon>Fabaceae</taxon>
        <taxon>Papilionoideae</taxon>
        <taxon>50 kb inversion clade</taxon>
        <taxon>dalbergioids sensu lato</taxon>
        <taxon>Dalbergieae</taxon>
        <taxon>Pterocarpus clade</taxon>
        <taxon>Stylosanthes</taxon>
    </lineage>
</organism>
<evidence type="ECO:0000313" key="4">
    <source>
        <dbReference type="EMBL" id="MED6187135.1"/>
    </source>
</evidence>
<evidence type="ECO:0000256" key="1">
    <source>
        <dbReference type="SAM" id="Coils"/>
    </source>
</evidence>
<dbReference type="InterPro" id="IPR046796">
    <property type="entry name" value="Transposase_32_dom"/>
</dbReference>
<dbReference type="Pfam" id="PF20167">
    <property type="entry name" value="Transposase_32"/>
    <property type="match status" value="1"/>
</dbReference>
<dbReference type="Proteomes" id="UP001341840">
    <property type="component" value="Unassembled WGS sequence"/>
</dbReference>
<evidence type="ECO:0000259" key="3">
    <source>
        <dbReference type="Pfam" id="PF20167"/>
    </source>
</evidence>
<feature type="compositionally biased region" description="Low complexity" evidence="2">
    <location>
        <begin position="517"/>
        <end position="536"/>
    </location>
</feature>
<feature type="region of interest" description="Disordered" evidence="2">
    <location>
        <begin position="506"/>
        <end position="548"/>
    </location>
</feature>
<name>A0ABU6WQ61_9FABA</name>
<feature type="compositionally biased region" description="Basic and acidic residues" evidence="2">
    <location>
        <begin position="537"/>
        <end position="548"/>
    </location>
</feature>
<keyword evidence="1" id="KW-0175">Coiled coil</keyword>
<gene>
    <name evidence="4" type="ORF">PIB30_073542</name>
</gene>
<sequence>MASSSHTSKRKKGKQAILDDDVENHDSYRFFTNFHEKFFEKYVASKAIIPSTKFKLQKGQYRDIKRQILMRGWVKLGKPRKNISATLVREFYANARKNPDVEDSREFRTFVRGVSFGFSKERITAILELKGPLDSKTSFNVRKLRANRDTDTILRDICVEGAVWETGAHMNPLKLRRQDLTPLARGWHDFIIHNIKPTSNQSEVTVERAVLIHCIITSQEVEVEEIIEDTMTNIISKLHLSKPPLAFPNVIARLLEELGVDYNALDSDDKVPKGRPITAEVMENIRNPQYHSPPPHQSPQLHQFHEQPFPPSLQYQFQHHFEEEQPAGKATFEAAYGPQNYGWGQLHEDMTTLKANQQEFYDSILAQQAQYGLRLTDIETRQNTMWAEQHRFHQEIREYHEQQQNQFKKMQEEQAQLQRDFSNYRKKFSTHMSRTHKSFEEQGKQMEEINDLLSHNTWHTKSHQMYSNWALQQMNPALTPILPRHIPFRIQSNINEDRPMFDGILRPWPVGGESSVAAAAAPPQQAPPQQALPEANAPRRENPDSDDE</sequence>
<feature type="domain" description="Putative plant transposon protein" evidence="3">
    <location>
        <begin position="71"/>
        <end position="261"/>
    </location>
</feature>